<evidence type="ECO:0000313" key="3">
    <source>
        <dbReference type="Proteomes" id="UP001055940"/>
    </source>
</evidence>
<feature type="compositionally biased region" description="Polar residues" evidence="1">
    <location>
        <begin position="1"/>
        <end position="12"/>
    </location>
</feature>
<evidence type="ECO:0000313" key="2">
    <source>
        <dbReference type="EMBL" id="USY19193.1"/>
    </source>
</evidence>
<organism evidence="2 3">
    <name type="scientific">Nocardiopsis exhalans</name>
    <dbReference type="NCBI Taxonomy" id="163604"/>
    <lineage>
        <taxon>Bacteria</taxon>
        <taxon>Bacillati</taxon>
        <taxon>Actinomycetota</taxon>
        <taxon>Actinomycetes</taxon>
        <taxon>Streptosporangiales</taxon>
        <taxon>Nocardiopsidaceae</taxon>
        <taxon>Nocardiopsis</taxon>
    </lineage>
</organism>
<dbReference type="RefSeq" id="WP_254418447.1">
    <property type="nucleotide sequence ID" value="NZ_BAAAJB010000013.1"/>
</dbReference>
<protein>
    <submittedName>
        <fullName evidence="2">Uncharacterized protein</fullName>
    </submittedName>
</protein>
<accession>A0ABY5D7I5</accession>
<feature type="compositionally biased region" description="Polar residues" evidence="1">
    <location>
        <begin position="46"/>
        <end position="55"/>
    </location>
</feature>
<feature type="region of interest" description="Disordered" evidence="1">
    <location>
        <begin position="1"/>
        <end position="76"/>
    </location>
</feature>
<proteinExistence type="predicted"/>
<dbReference type="EMBL" id="CP099837">
    <property type="protein sequence ID" value="USY19193.1"/>
    <property type="molecule type" value="Genomic_DNA"/>
</dbReference>
<sequence>MATSDHSGNRQRASVGGEDPTAAVPEADAAEQHAPASAEGSDDWTETASAETFEQANEADVIEQAQEAGLDEEERR</sequence>
<reference evidence="2" key="1">
    <citation type="submission" date="2022-06" db="EMBL/GenBank/DDBJ databases">
        <authorList>
            <person name="Ping M."/>
        </authorList>
    </citation>
    <scope>NUCLEOTIDE SEQUENCE</scope>
    <source>
        <strain evidence="2">JCM11759T</strain>
    </source>
</reference>
<gene>
    <name evidence="2" type="ORF">NE857_28670</name>
</gene>
<evidence type="ECO:0000256" key="1">
    <source>
        <dbReference type="SAM" id="MobiDB-lite"/>
    </source>
</evidence>
<keyword evidence="3" id="KW-1185">Reference proteome</keyword>
<dbReference type="Proteomes" id="UP001055940">
    <property type="component" value="Chromosome"/>
</dbReference>
<name>A0ABY5D7I5_9ACTN</name>